<organism evidence="2 3">
    <name type="scientific">Embleya scabrispora</name>
    <dbReference type="NCBI Taxonomy" id="159449"/>
    <lineage>
        <taxon>Bacteria</taxon>
        <taxon>Bacillati</taxon>
        <taxon>Actinomycetota</taxon>
        <taxon>Actinomycetes</taxon>
        <taxon>Kitasatosporales</taxon>
        <taxon>Streptomycetaceae</taxon>
        <taxon>Embleya</taxon>
    </lineage>
</organism>
<accession>A0A1T3NXJ6</accession>
<dbReference type="RefSeq" id="WP_078975774.1">
    <property type="nucleotide sequence ID" value="NZ_MWQN01000001.1"/>
</dbReference>
<sequence>MSEKKAQATILLELIRERYRPLMGQDGTAYAVQVDGPSVALPLTGVGGLRVQMARVYTDACGGQVPGAGALSDAIAVFTGEAYACDPEPVNLRVASHGEAVVLDLGTADGRCVVATADGWSIEQRSPVLFRRTKLIAPLPTPIPGGTIDAFRALFNVADDDWPLIVGWMVGALLPDLPYPVLGLFGLRGSAKSVATRMIVNAISPSPAPTRSTPRDVKAWIIGAYAGWTSGIDNVSVISDEFSDWLCRASTGEGMIDRALYTDNDVSVISFRRPIIINGIEPVGGQGDLANRLLPIDLLPITEYKDERDVWAAYAEALPGALGALLDLLTAVLAGRDHVTTGGVARMADFARVLAALDRATGWKSLPRYLALASATEAESLSQFGEALRDFAETTPGGRWTGTPTQLWEHLTPKDAHGEPRPPKDWPNVRRMREQIKRNVPALRAFGITVDLDQRSADRNRERLIVLIDTTRTTTSESPRISSSASSATSATTSNQRKHADDTTAHIVRRPSASSARA</sequence>
<evidence type="ECO:0000256" key="1">
    <source>
        <dbReference type="SAM" id="MobiDB-lite"/>
    </source>
</evidence>
<feature type="region of interest" description="Disordered" evidence="1">
    <location>
        <begin position="472"/>
        <end position="518"/>
    </location>
</feature>
<protein>
    <recommendedName>
        <fullName evidence="4">ATP-binding protein</fullName>
    </recommendedName>
</protein>
<evidence type="ECO:0000313" key="3">
    <source>
        <dbReference type="Proteomes" id="UP000190037"/>
    </source>
</evidence>
<dbReference type="EMBL" id="MWQN01000001">
    <property type="protein sequence ID" value="OPC81494.1"/>
    <property type="molecule type" value="Genomic_DNA"/>
</dbReference>
<proteinExistence type="predicted"/>
<dbReference type="OrthoDB" id="4955412at2"/>
<feature type="compositionally biased region" description="Low complexity" evidence="1">
    <location>
        <begin position="472"/>
        <end position="494"/>
    </location>
</feature>
<evidence type="ECO:0008006" key="4">
    <source>
        <dbReference type="Google" id="ProtNLM"/>
    </source>
</evidence>
<dbReference type="AlphaFoldDB" id="A0A1T3NXJ6"/>
<evidence type="ECO:0000313" key="2">
    <source>
        <dbReference type="EMBL" id="OPC81494.1"/>
    </source>
</evidence>
<gene>
    <name evidence="2" type="ORF">B4N89_11540</name>
</gene>
<dbReference type="STRING" id="159449.B4N89_11540"/>
<name>A0A1T3NXJ6_9ACTN</name>
<comment type="caution">
    <text evidence="2">The sequence shown here is derived from an EMBL/GenBank/DDBJ whole genome shotgun (WGS) entry which is preliminary data.</text>
</comment>
<keyword evidence="3" id="KW-1185">Reference proteome</keyword>
<dbReference type="Proteomes" id="UP000190037">
    <property type="component" value="Unassembled WGS sequence"/>
</dbReference>
<reference evidence="2 3" key="1">
    <citation type="submission" date="2017-03" db="EMBL/GenBank/DDBJ databases">
        <title>Draft genome sequence of Streptomyces scabrisporus NF3, endophyte isolated from Amphipterygium adstringens.</title>
        <authorList>
            <person name="Vazquez M."/>
            <person name="Ceapa C.D."/>
            <person name="Rodriguez Luna D."/>
            <person name="Sanchez Esquivel S."/>
        </authorList>
    </citation>
    <scope>NUCLEOTIDE SEQUENCE [LARGE SCALE GENOMIC DNA]</scope>
    <source>
        <strain evidence="2 3">NF3</strain>
    </source>
</reference>